<evidence type="ECO:0000256" key="1">
    <source>
        <dbReference type="ARBA" id="ARBA00022500"/>
    </source>
</evidence>
<protein>
    <submittedName>
        <fullName evidence="4">Chemotaxis protein CheC</fullName>
    </submittedName>
</protein>
<evidence type="ECO:0000256" key="2">
    <source>
        <dbReference type="ARBA" id="ARBA00022801"/>
    </source>
</evidence>
<dbReference type="Proteomes" id="UP000256329">
    <property type="component" value="Unassembled WGS sequence"/>
</dbReference>
<keyword evidence="1" id="KW-0145">Chemotaxis</keyword>
<dbReference type="PANTHER" id="PTHR43693">
    <property type="entry name" value="PROTEIN PHOSPHATASE CHEZ"/>
    <property type="match status" value="1"/>
</dbReference>
<dbReference type="PANTHER" id="PTHR43693:SF1">
    <property type="entry name" value="PROTEIN PHOSPHATASE CHEZ"/>
    <property type="match status" value="1"/>
</dbReference>
<dbReference type="OrthoDB" id="9812187at2"/>
<dbReference type="AlphaFoldDB" id="A0A3D8P848"/>
<reference evidence="4 5" key="1">
    <citation type="submission" date="2018-08" db="EMBL/GenBank/DDBJ databases">
        <title>Form III RuBisCO-mediated autotrophy in Thermodesulfobium bacteria.</title>
        <authorList>
            <person name="Toshchakov S.V."/>
            <person name="Kublanov I.V."/>
            <person name="Frolov E."/>
            <person name="Bonch-Osmolovskaya E.A."/>
            <person name="Tourova T.P."/>
            <person name="Chernych N.A."/>
            <person name="Lebedinsky A.V."/>
        </authorList>
    </citation>
    <scope>NUCLEOTIDE SEQUENCE [LARGE SCALE GENOMIC DNA]</scope>
    <source>
        <strain evidence="4 5">SR</strain>
    </source>
</reference>
<dbReference type="GO" id="GO:0016787">
    <property type="term" value="F:hydrolase activity"/>
    <property type="evidence" value="ECO:0007669"/>
    <property type="project" value="UniProtKB-KW"/>
</dbReference>
<evidence type="ECO:0000259" key="3">
    <source>
        <dbReference type="Pfam" id="PF04509"/>
    </source>
</evidence>
<dbReference type="InterPro" id="IPR007597">
    <property type="entry name" value="CheC"/>
</dbReference>
<accession>A0A3D8P848</accession>
<evidence type="ECO:0000313" key="5">
    <source>
        <dbReference type="Proteomes" id="UP000256329"/>
    </source>
</evidence>
<keyword evidence="2" id="KW-0378">Hydrolase</keyword>
<gene>
    <name evidence="4" type="ORF">DXX99_01195</name>
</gene>
<dbReference type="CDD" id="cd17909">
    <property type="entry name" value="CheC_ClassI"/>
    <property type="match status" value="1"/>
</dbReference>
<feature type="domain" description="CheC-like protein" evidence="3">
    <location>
        <begin position="147"/>
        <end position="181"/>
    </location>
</feature>
<organism evidence="4 5">
    <name type="scientific">Ammonifex thiophilus</name>
    <dbReference type="NCBI Taxonomy" id="444093"/>
    <lineage>
        <taxon>Bacteria</taxon>
        <taxon>Bacillati</taxon>
        <taxon>Bacillota</taxon>
        <taxon>Clostridia</taxon>
        <taxon>Thermoanaerobacterales</taxon>
        <taxon>Thermoanaerobacteraceae</taxon>
        <taxon>Ammonifex</taxon>
    </lineage>
</organism>
<dbReference type="Gene3D" id="3.40.1550.10">
    <property type="entry name" value="CheC-like"/>
    <property type="match status" value="1"/>
</dbReference>
<dbReference type="EMBL" id="QSLN01000001">
    <property type="protein sequence ID" value="RDV84695.1"/>
    <property type="molecule type" value="Genomic_DNA"/>
</dbReference>
<dbReference type="GO" id="GO:0006935">
    <property type="term" value="P:chemotaxis"/>
    <property type="evidence" value="ECO:0007669"/>
    <property type="project" value="UniProtKB-KW"/>
</dbReference>
<dbReference type="Pfam" id="PF04509">
    <property type="entry name" value="CheC"/>
    <property type="match status" value="2"/>
</dbReference>
<dbReference type="InterPro" id="IPR028976">
    <property type="entry name" value="CheC-like_sf"/>
</dbReference>
<comment type="caution">
    <text evidence="4">The sequence shown here is derived from an EMBL/GenBank/DDBJ whole genome shotgun (WGS) entry which is preliminary data.</text>
</comment>
<keyword evidence="5" id="KW-1185">Reference proteome</keyword>
<sequence length="246" mass="26164">MLCARVATFSWEGAKPSSTTGRWALSGAFPLSTRRLVRNQRRGCHLEAYLGVLQEIGNIGVGNAATALAELIGTKVLISVPQATFVPLEGIFNMVGDAEEPVAGVLVRVGGEIKGTVLFAFSAPSAMELIRRLLGEGFSDPFSLTPEAASVLQEIGNILTGAFLTAISEFTGLTFVPEVPFYTYDMLGSIVSTSLVAGEVIADRVLFFETEFMLDGQAITAHFFLFLTPPSLATLLKSLGLAAENL</sequence>
<feature type="domain" description="CheC-like protein" evidence="3">
    <location>
        <begin position="52"/>
        <end position="82"/>
    </location>
</feature>
<name>A0A3D8P848_9THEO</name>
<evidence type="ECO:0000313" key="4">
    <source>
        <dbReference type="EMBL" id="RDV84695.1"/>
    </source>
</evidence>
<dbReference type="InterPro" id="IPR050992">
    <property type="entry name" value="CheZ_family_phosphatases"/>
</dbReference>
<proteinExistence type="predicted"/>
<dbReference type="SUPFAM" id="SSF103039">
    <property type="entry name" value="CheC-like"/>
    <property type="match status" value="1"/>
</dbReference>